<dbReference type="Pfam" id="PF13579">
    <property type="entry name" value="Glyco_trans_4_4"/>
    <property type="match status" value="1"/>
</dbReference>
<dbReference type="InterPro" id="IPR028098">
    <property type="entry name" value="Glyco_trans_4-like_N"/>
</dbReference>
<accession>A0AAC9JDN8</accession>
<evidence type="ECO:0000313" key="3">
    <source>
        <dbReference type="Proteomes" id="UP000182101"/>
    </source>
</evidence>
<dbReference type="SUPFAM" id="SSF53756">
    <property type="entry name" value="UDP-Glycosyltransferase/glycogen phosphorylase"/>
    <property type="match status" value="1"/>
</dbReference>
<dbReference type="GO" id="GO:0016757">
    <property type="term" value="F:glycosyltransferase activity"/>
    <property type="evidence" value="ECO:0007669"/>
    <property type="project" value="UniProtKB-ARBA"/>
</dbReference>
<proteinExistence type="predicted"/>
<dbReference type="Proteomes" id="UP000182101">
    <property type="component" value="Chromosome"/>
</dbReference>
<evidence type="ECO:0000259" key="1">
    <source>
        <dbReference type="Pfam" id="PF13579"/>
    </source>
</evidence>
<gene>
    <name evidence="2" type="ORF">BM524_12675</name>
</gene>
<dbReference type="RefSeq" id="WP_071959640.1">
    <property type="nucleotide sequence ID" value="NZ_CP018024.1"/>
</dbReference>
<protein>
    <recommendedName>
        <fullName evidence="1">Glycosyltransferase subfamily 4-like N-terminal domain-containing protein</fullName>
    </recommendedName>
</protein>
<reference evidence="2 3" key="1">
    <citation type="submission" date="2016-11" db="EMBL/GenBank/DDBJ databases">
        <title>Networking in microbes: conjugative elements and plasmids in the genus Alteromonas.</title>
        <authorList>
            <person name="Lopez-Perez M."/>
            <person name="Ramon-Marco N."/>
            <person name="Rodriguez-Valera F."/>
        </authorList>
    </citation>
    <scope>NUCLEOTIDE SEQUENCE [LARGE SCALE GENOMIC DNA]</scope>
    <source>
        <strain evidence="2 3">CP48</strain>
    </source>
</reference>
<evidence type="ECO:0000313" key="2">
    <source>
        <dbReference type="EMBL" id="APD90581.1"/>
    </source>
</evidence>
<dbReference type="AlphaFoldDB" id="A0AAC9JDN8"/>
<organism evidence="2 3">
    <name type="scientific">Alteromonas mediterranea</name>
    <dbReference type="NCBI Taxonomy" id="314275"/>
    <lineage>
        <taxon>Bacteria</taxon>
        <taxon>Pseudomonadati</taxon>
        <taxon>Pseudomonadota</taxon>
        <taxon>Gammaproteobacteria</taxon>
        <taxon>Alteromonadales</taxon>
        <taxon>Alteromonadaceae</taxon>
        <taxon>Alteromonas/Salinimonas group</taxon>
        <taxon>Alteromonas</taxon>
    </lineage>
</organism>
<dbReference type="EMBL" id="CP018024">
    <property type="protein sequence ID" value="APD90581.1"/>
    <property type="molecule type" value="Genomic_DNA"/>
</dbReference>
<name>A0AAC9JDN8_9ALTE</name>
<dbReference type="Gene3D" id="3.40.50.2000">
    <property type="entry name" value="Glycogen Phosphorylase B"/>
    <property type="match status" value="2"/>
</dbReference>
<feature type="domain" description="Glycosyltransferase subfamily 4-like N-terminal" evidence="1">
    <location>
        <begin position="126"/>
        <end position="228"/>
    </location>
</feature>
<sequence length="424" mass="48553">MLKVLKDTIHFYYSLIGLPITFFSTRKTPPKLQQAFLLAPYMPPRVNGGVYRPLSWLKYSGDNNWQLTVFTKHVSGSGGEAGKHLFKQLPDGALIRYIKPSLLEPSWRLTPKVDGSILTALEIAKQALREIDLNEQKPSVIVATGPSFDFFIAAYWISKAADIPLVIDYRDEWTQNPFPFVTVGRDDRKWEQRIFKHARNIIFTTPSMLEHQANRFKRKNGLCVIYNGWEESEVSLEKRSSERDGDEIKLVYAGVLAEHSNPKSFFNSILKLPQEIKKRIKITLLGDMSSDMENVVSHFSKLINIQLFASVSRNKAINIMSECDYLLLFATPNMKRYIPGKLFDYASSGTPILAYGHEGEITNCIYEGKLGVFCPEGNCKKLTSILLNNEINYFKDCHELRNKWLKNKSRKYQAKAFFDLLNSV</sequence>